<accession>A0ABS8ZP87</accession>
<dbReference type="PANTHER" id="PTHR30336">
    <property type="entry name" value="INNER MEMBRANE PROTEIN, PROBABLE PERMEASE"/>
    <property type="match status" value="1"/>
</dbReference>
<dbReference type="Proteomes" id="UP001521150">
    <property type="component" value="Unassembled WGS sequence"/>
</dbReference>
<feature type="transmembrane region" description="Helical" evidence="1">
    <location>
        <begin position="12"/>
        <end position="33"/>
    </location>
</feature>
<dbReference type="PANTHER" id="PTHR30336:SF6">
    <property type="entry name" value="INTEGRAL MEMBRANE PROTEIN"/>
    <property type="match status" value="1"/>
</dbReference>
<proteinExistence type="predicted"/>
<dbReference type="RefSeq" id="WP_233731110.1">
    <property type="nucleotide sequence ID" value="NZ_JAJVCN010000004.1"/>
</dbReference>
<sequence length="226" mass="23839">MDKRRWRRHALRFGLITVGVLAVAIGGSLIWSYSASASHRFDVVDAPSAPVAIVLGARIRDERPLPFLAGRLDATVDLVKAGKVKAVLVSGAAGGTSGDETKAMAAYLAARGVDPRMIVVDPFGLDTYDTCARAIQVYGIDRALVVTQSYHLPRTVALCRSLGMQADGVAATCDCSVFSLVPNGAREWLATVAAVPEAIWHRAPAVLSTPDATVRDLVGAQSSGTR</sequence>
<evidence type="ECO:0000313" key="4">
    <source>
        <dbReference type="Proteomes" id="UP001521150"/>
    </source>
</evidence>
<keyword evidence="1" id="KW-0472">Membrane</keyword>
<evidence type="ECO:0000259" key="2">
    <source>
        <dbReference type="Pfam" id="PF02698"/>
    </source>
</evidence>
<dbReference type="InterPro" id="IPR051599">
    <property type="entry name" value="Cell_Envelope_Assoc"/>
</dbReference>
<keyword evidence="1" id="KW-1133">Transmembrane helix</keyword>
<keyword evidence="1" id="KW-0812">Transmembrane</keyword>
<comment type="caution">
    <text evidence="3">The sequence shown here is derived from an EMBL/GenBank/DDBJ whole genome shotgun (WGS) entry which is preliminary data.</text>
</comment>
<dbReference type="CDD" id="cd06259">
    <property type="entry name" value="YdcF-like"/>
    <property type="match status" value="1"/>
</dbReference>
<dbReference type="InterPro" id="IPR003848">
    <property type="entry name" value="DUF218"/>
</dbReference>
<dbReference type="Pfam" id="PF02698">
    <property type="entry name" value="DUF218"/>
    <property type="match status" value="1"/>
</dbReference>
<evidence type="ECO:0000256" key="1">
    <source>
        <dbReference type="SAM" id="Phobius"/>
    </source>
</evidence>
<gene>
    <name evidence="3" type="ORF">LWC34_43235</name>
</gene>
<keyword evidence="4" id="KW-1185">Reference proteome</keyword>
<evidence type="ECO:0000313" key="3">
    <source>
        <dbReference type="EMBL" id="MCE7009578.1"/>
    </source>
</evidence>
<protein>
    <submittedName>
        <fullName evidence="3">YdcF family protein</fullName>
    </submittedName>
</protein>
<reference evidence="3 4" key="1">
    <citation type="submission" date="2021-12" db="EMBL/GenBank/DDBJ databases">
        <title>Genome sequence of Kibdelosporangium philippinense ATCC 49844.</title>
        <authorList>
            <person name="Fedorov E.A."/>
            <person name="Omeragic M."/>
            <person name="Shalygina K.F."/>
            <person name="Maclea K.S."/>
        </authorList>
    </citation>
    <scope>NUCLEOTIDE SEQUENCE [LARGE SCALE GENOMIC DNA]</scope>
    <source>
        <strain evidence="3 4">ATCC 49844</strain>
    </source>
</reference>
<feature type="domain" description="DUF218" evidence="2">
    <location>
        <begin position="51"/>
        <end position="183"/>
    </location>
</feature>
<dbReference type="EMBL" id="JAJVCN010000004">
    <property type="protein sequence ID" value="MCE7009578.1"/>
    <property type="molecule type" value="Genomic_DNA"/>
</dbReference>
<organism evidence="3 4">
    <name type="scientific">Kibdelosporangium philippinense</name>
    <dbReference type="NCBI Taxonomy" id="211113"/>
    <lineage>
        <taxon>Bacteria</taxon>
        <taxon>Bacillati</taxon>
        <taxon>Actinomycetota</taxon>
        <taxon>Actinomycetes</taxon>
        <taxon>Pseudonocardiales</taxon>
        <taxon>Pseudonocardiaceae</taxon>
        <taxon>Kibdelosporangium</taxon>
    </lineage>
</organism>
<name>A0ABS8ZP87_9PSEU</name>